<feature type="domain" description="ABC transmembrane type-1" evidence="14">
    <location>
        <begin position="273"/>
        <end position="550"/>
    </location>
</feature>
<organism evidence="15 16">
    <name type="scientific">Aspergillus kawachii</name>
    <name type="common">White koji mold</name>
    <name type="synonym">Aspergillus awamori var. kawachi</name>
    <dbReference type="NCBI Taxonomy" id="1069201"/>
    <lineage>
        <taxon>Eukaryota</taxon>
        <taxon>Fungi</taxon>
        <taxon>Dikarya</taxon>
        <taxon>Ascomycota</taxon>
        <taxon>Pezizomycotina</taxon>
        <taxon>Eurotiomycetes</taxon>
        <taxon>Eurotiomycetidae</taxon>
        <taxon>Eurotiales</taxon>
        <taxon>Aspergillaceae</taxon>
        <taxon>Aspergillus</taxon>
        <taxon>Aspergillus subgen. Circumdati</taxon>
    </lineage>
</organism>
<feature type="transmembrane region" description="Helical" evidence="12">
    <location>
        <begin position="1021"/>
        <end position="1041"/>
    </location>
</feature>
<dbReference type="SUPFAM" id="SSF52540">
    <property type="entry name" value="P-loop containing nucleoside triphosphate hydrolases"/>
    <property type="match status" value="2"/>
</dbReference>
<keyword evidence="3" id="KW-0813">Transport</keyword>
<dbReference type="FunFam" id="1.20.1560.10:FF:000066">
    <property type="entry name" value="ABC multidrug transporter (Eurofung)"/>
    <property type="match status" value="1"/>
</dbReference>
<evidence type="ECO:0000256" key="11">
    <source>
        <dbReference type="SAM" id="MobiDB-lite"/>
    </source>
</evidence>
<feature type="transmembrane region" description="Helical" evidence="12">
    <location>
        <begin position="307"/>
        <end position="327"/>
    </location>
</feature>
<dbReference type="InterPro" id="IPR011527">
    <property type="entry name" value="ABC1_TM_dom"/>
</dbReference>
<keyword evidence="8 12" id="KW-1133">Transmembrane helix</keyword>
<comment type="subcellular location">
    <subcellularLocation>
        <location evidence="1">Cell membrane</location>
        <topology evidence="1">Multi-pass membrane protein</topology>
    </subcellularLocation>
</comment>
<dbReference type="Pfam" id="PF00664">
    <property type="entry name" value="ABC_membrane"/>
    <property type="match status" value="1"/>
</dbReference>
<keyword evidence="9 12" id="KW-0472">Membrane</keyword>
<protein>
    <recommendedName>
        <fullName evidence="17">ATP-binding cassette transporter</fullName>
    </recommendedName>
</protein>
<evidence type="ECO:0000256" key="6">
    <source>
        <dbReference type="ARBA" id="ARBA00022741"/>
    </source>
</evidence>
<feature type="transmembrane region" description="Helical" evidence="12">
    <location>
        <begin position="1105"/>
        <end position="1126"/>
    </location>
</feature>
<dbReference type="PANTHER" id="PTHR24223">
    <property type="entry name" value="ATP-BINDING CASSETTE SUB-FAMILY C"/>
    <property type="match status" value="1"/>
</dbReference>
<feature type="transmembrane region" description="Helical" evidence="12">
    <location>
        <begin position="265"/>
        <end position="286"/>
    </location>
</feature>
<dbReference type="Proteomes" id="UP000661280">
    <property type="component" value="Chromosome 8"/>
</dbReference>
<evidence type="ECO:0000256" key="3">
    <source>
        <dbReference type="ARBA" id="ARBA00022448"/>
    </source>
</evidence>
<sequence>MACASDSDNFFGPRVSPECRPFDFTLLFEDSLFGLLPAALFLVLVPQRLQVLRNSQVKLHSFRLAVVKLILLGVLFVLHILYTALRVEDPDLHTRAGLASGIVNIIATGAAILLSFFEDQRSVKPSDLLVVYYSTEVLLSLPQLRSLWQIPTASVACRTLWTIILIFNVGVLISESTHKFRFLRPMYQKPTKEGVLGFWGQSFFIWVLPVLQNGYSKVLGIDDIPEMDADQRAQSTQEQLEKAWGARSSNHRLLLSTFYAYRRTFLSAIVPRLCLSAFSFCQPFLITATIDYIQNDKTSNSKNRGQAIVGAYVLVYLGWAISTAVYWRQTNRFNTKVRSGLIAMVFNQTSRLKASDINDSAAITLMGTDVERIVQSQKTIHETWASVLEVGIAIWLLERQLLIACVVPAVIAIVSVLAIGPISNRSGQAQKLWVECVQARVTETSSMLRDIKPIKMLGLSQVMFQTISNLRKIELKTSERFRKLLIWEIVISNVPTDFAPFATFAIYTIIAVATHNKTLLSSQAFTSLSLISLVTSPLLTFIQSVPAVRQAMACYLRIEEYCAKQSELLGTCTGSPTPSSIHVEIAVELQSLQPKSGSENVPISFERANIAWSKSGENKLHDITLRVGPGVTMLTGPVGSGKSTLLSSLLRETVVTSGDLRIADSRLAYCSQVPWIIDDTVRQNIILGSRFDPKWYEVAIWACGLKEELSNMPDGDLYRAGTDGLSLSGGQKQRIALCRAIYSRKRLVVLDDVFSGLDPNNNSMIATRLFGPGGYFRKYGMTVLLATHTDRLLQYADEIVVLEGGRIVKNGSFENVMQLQNPASADRSPVSTVDIPEHEETTTQEDEVNDTAAKPSVPDASSPLRREGTWMVYKYYYQSAGFIPFATCLAFVVVEAISGDFKTLWIKWWVETNERSPNKDVGMYLGIYALLFVIQLVGTVGGLWLLIMNMINNTALNLHTDLLSATLSAPFKDTEIGALTNRFSQDMELIDMMLPLVASMFLTGLASCVVKLVILCIVSKYLAVAVPVLLASIVILQRYYLRTSRQVRLLDLEAKASLYTHFTEAVHGVTTLRAFGMEHWLQEKMHMLLNNSQRPFYMLYCIQQWLTLVMGLIVAASAVIIVAMTTSLADQYNGAAVGVALSLILTFNSTISSTLRSWTSLETTIGAVSRVRRFVQDTPREAKNDPVGGVVPRALGQSQFTIAFDNVTAGYGQASPPVLKNLSLTIRHGEKVAICGASGSGKSSIIMSLLRMSEIQSGKIAIGGCDISELERQAIHSAINVIPQDPFLLSGTVRFNLDPFGMATDERITSGLQKVDLWSRISTDGGLDMDMSSISTWSVGERQLFALARALVVPRPILILDEATSSVDRETEAFMQEIIEQNFRHQTVIAVIHRFAHIDRFDRVAFLEDGEMLECDAPQALLGRDCNFRQLYRAWERA</sequence>
<dbReference type="CDD" id="cd03244">
    <property type="entry name" value="ABCC_MRP_domain2"/>
    <property type="match status" value="1"/>
</dbReference>
<dbReference type="InterPro" id="IPR050173">
    <property type="entry name" value="ABC_transporter_C-like"/>
</dbReference>
<dbReference type="PROSITE" id="PS50929">
    <property type="entry name" value="ABC_TM1F"/>
    <property type="match status" value="2"/>
</dbReference>
<dbReference type="InterPro" id="IPR027417">
    <property type="entry name" value="P-loop_NTPase"/>
</dbReference>
<dbReference type="RefSeq" id="XP_041548645.1">
    <property type="nucleotide sequence ID" value="XM_041681731.1"/>
</dbReference>
<feature type="transmembrane region" description="Helical" evidence="12">
    <location>
        <begin position="97"/>
        <end position="117"/>
    </location>
</feature>
<dbReference type="GeneID" id="64966204"/>
<feature type="transmembrane region" description="Helical" evidence="12">
    <location>
        <begin position="524"/>
        <end position="542"/>
    </location>
</feature>
<evidence type="ECO:0008006" key="17">
    <source>
        <dbReference type="Google" id="ProtNLM"/>
    </source>
</evidence>
<dbReference type="PANTHER" id="PTHR24223:SF404">
    <property type="entry name" value="ABC MULTIDRUG TRANSPORTER (EUROFUNG)-RELATED"/>
    <property type="match status" value="1"/>
</dbReference>
<dbReference type="GO" id="GO:0140359">
    <property type="term" value="F:ABC-type transporter activity"/>
    <property type="evidence" value="ECO:0007669"/>
    <property type="project" value="InterPro"/>
</dbReference>
<keyword evidence="4" id="KW-1003">Cell membrane</keyword>
<keyword evidence="16" id="KW-1185">Reference proteome</keyword>
<evidence type="ECO:0000256" key="2">
    <source>
        <dbReference type="ARBA" id="ARBA00009726"/>
    </source>
</evidence>
<dbReference type="Gene3D" id="3.40.50.300">
    <property type="entry name" value="P-loop containing nucleotide triphosphate hydrolases"/>
    <property type="match status" value="2"/>
</dbReference>
<dbReference type="SMART" id="SM00382">
    <property type="entry name" value="AAA"/>
    <property type="match status" value="2"/>
</dbReference>
<dbReference type="InterPro" id="IPR044726">
    <property type="entry name" value="ABCC_6TM_D2"/>
</dbReference>
<evidence type="ECO:0000256" key="5">
    <source>
        <dbReference type="ARBA" id="ARBA00022692"/>
    </source>
</evidence>
<dbReference type="InterPro" id="IPR017871">
    <property type="entry name" value="ABC_transporter-like_CS"/>
</dbReference>
<evidence type="ECO:0000256" key="9">
    <source>
        <dbReference type="ARBA" id="ARBA00023136"/>
    </source>
</evidence>
<keyword evidence="10" id="KW-0325">Glycoprotein</keyword>
<dbReference type="FunFam" id="1.20.1560.10:FF:000055">
    <property type="entry name" value="ABC multidrug transporter (Eurofung)"/>
    <property type="match status" value="1"/>
</dbReference>
<dbReference type="InterPro" id="IPR003439">
    <property type="entry name" value="ABC_transporter-like_ATP-bd"/>
</dbReference>
<feature type="domain" description="ABC transporter" evidence="13">
    <location>
        <begin position="605"/>
        <end position="829"/>
    </location>
</feature>
<feature type="transmembrane region" description="Helical" evidence="12">
    <location>
        <begin position="153"/>
        <end position="173"/>
    </location>
</feature>
<evidence type="ECO:0000256" key="12">
    <source>
        <dbReference type="SAM" id="Phobius"/>
    </source>
</evidence>
<gene>
    <name evidence="15" type="ORF">AKAW2_80684S</name>
</gene>
<dbReference type="FunFam" id="3.40.50.300:FF:002145">
    <property type="entry name" value="ABC transporter (MsbA subfamily)"/>
    <property type="match status" value="1"/>
</dbReference>
<feature type="transmembrane region" description="Helical" evidence="12">
    <location>
        <begin position="66"/>
        <end position="85"/>
    </location>
</feature>
<evidence type="ECO:0000313" key="16">
    <source>
        <dbReference type="Proteomes" id="UP000661280"/>
    </source>
</evidence>
<dbReference type="CDD" id="cd18580">
    <property type="entry name" value="ABC_6TM_ABCC_D2"/>
    <property type="match status" value="1"/>
</dbReference>
<feature type="transmembrane region" description="Helical" evidence="12">
    <location>
        <begin position="194"/>
        <end position="211"/>
    </location>
</feature>
<evidence type="ECO:0000256" key="1">
    <source>
        <dbReference type="ARBA" id="ARBA00004651"/>
    </source>
</evidence>
<evidence type="ECO:0000256" key="4">
    <source>
        <dbReference type="ARBA" id="ARBA00022475"/>
    </source>
</evidence>
<dbReference type="GO" id="GO:0005524">
    <property type="term" value="F:ATP binding"/>
    <property type="evidence" value="ECO:0007669"/>
    <property type="project" value="UniProtKB-KW"/>
</dbReference>
<dbReference type="InterPro" id="IPR003593">
    <property type="entry name" value="AAA+_ATPase"/>
</dbReference>
<dbReference type="SUPFAM" id="SSF90123">
    <property type="entry name" value="ABC transporter transmembrane region"/>
    <property type="match status" value="2"/>
</dbReference>
<dbReference type="PROSITE" id="PS50893">
    <property type="entry name" value="ABC_TRANSPORTER_2"/>
    <property type="match status" value="2"/>
</dbReference>
<dbReference type="Pfam" id="PF00005">
    <property type="entry name" value="ABC_tran"/>
    <property type="match status" value="2"/>
</dbReference>
<feature type="transmembrane region" description="Helical" evidence="12">
    <location>
        <begin position="992"/>
        <end position="1015"/>
    </location>
</feature>
<feature type="transmembrane region" description="Helical" evidence="12">
    <location>
        <begin position="925"/>
        <end position="947"/>
    </location>
</feature>
<name>A0A7R8A5I1_ASPKA</name>
<feature type="transmembrane region" description="Helical" evidence="12">
    <location>
        <begin position="401"/>
        <end position="422"/>
    </location>
</feature>
<keyword evidence="7" id="KW-0067">ATP-binding</keyword>
<dbReference type="PROSITE" id="PS00211">
    <property type="entry name" value="ABC_TRANSPORTER_1"/>
    <property type="match status" value="1"/>
</dbReference>
<feature type="domain" description="ABC transmembrane type-1" evidence="14">
    <location>
        <begin position="904"/>
        <end position="1163"/>
    </location>
</feature>
<dbReference type="Gene3D" id="1.20.1560.10">
    <property type="entry name" value="ABC transporter type 1, transmembrane domain"/>
    <property type="match status" value="2"/>
</dbReference>
<dbReference type="InterPro" id="IPR036640">
    <property type="entry name" value="ABC1_TM_sf"/>
</dbReference>
<feature type="region of interest" description="Disordered" evidence="11">
    <location>
        <begin position="838"/>
        <end position="861"/>
    </location>
</feature>
<reference evidence="15" key="1">
    <citation type="submission" date="2021-01" db="EMBL/GenBank/DDBJ databases">
        <authorList>
            <consortium name="Aspergillus luchuensis mut. kawachii IFO 4304 genome sequencing consortium"/>
            <person name="Kazuki M."/>
            <person name="Futagami T."/>
        </authorList>
    </citation>
    <scope>NUCLEOTIDE SEQUENCE</scope>
    <source>
        <strain evidence="15">IFO 4308</strain>
    </source>
</reference>
<evidence type="ECO:0000256" key="7">
    <source>
        <dbReference type="ARBA" id="ARBA00022840"/>
    </source>
</evidence>
<dbReference type="KEGG" id="aluc:AKAW2_80684S"/>
<comment type="similarity">
    <text evidence="2">Belongs to the ABC transporter superfamily. ABCC family. Conjugate transporter (TC 3.A.1.208) subfamily.</text>
</comment>
<feature type="transmembrane region" description="Helical" evidence="12">
    <location>
        <begin position="875"/>
        <end position="894"/>
    </location>
</feature>
<reference evidence="15" key="2">
    <citation type="submission" date="2021-02" db="EMBL/GenBank/DDBJ databases">
        <title>Aspergillus luchuensis mut. kawachii IFO 4304 genome sequence.</title>
        <authorList>
            <person name="Mori K."/>
            <person name="Kadooka C."/>
            <person name="Goto M."/>
            <person name="Futagami T."/>
        </authorList>
    </citation>
    <scope>NUCLEOTIDE SEQUENCE</scope>
    <source>
        <strain evidence="15">IFO 4308</strain>
    </source>
</reference>
<evidence type="ECO:0000259" key="13">
    <source>
        <dbReference type="PROSITE" id="PS50893"/>
    </source>
</evidence>
<dbReference type="Pfam" id="PF24357">
    <property type="entry name" value="TMD0_ABC"/>
    <property type="match status" value="1"/>
</dbReference>
<dbReference type="OrthoDB" id="6500128at2759"/>
<keyword evidence="5 12" id="KW-0812">Transmembrane</keyword>
<dbReference type="GO" id="GO:0016887">
    <property type="term" value="F:ATP hydrolysis activity"/>
    <property type="evidence" value="ECO:0007669"/>
    <property type="project" value="InterPro"/>
</dbReference>
<proteinExistence type="inferred from homology"/>
<dbReference type="InterPro" id="IPR056227">
    <property type="entry name" value="TMD0_ABC"/>
</dbReference>
<evidence type="ECO:0000313" key="15">
    <source>
        <dbReference type="EMBL" id="BCS04883.1"/>
    </source>
</evidence>
<evidence type="ECO:0000256" key="8">
    <source>
        <dbReference type="ARBA" id="ARBA00022989"/>
    </source>
</evidence>
<dbReference type="EMBL" id="AP024432">
    <property type="protein sequence ID" value="BCS04883.1"/>
    <property type="molecule type" value="Genomic_DNA"/>
</dbReference>
<feature type="transmembrane region" description="Helical" evidence="12">
    <location>
        <begin position="24"/>
        <end position="45"/>
    </location>
</feature>
<dbReference type="GO" id="GO:0005886">
    <property type="term" value="C:plasma membrane"/>
    <property type="evidence" value="ECO:0007669"/>
    <property type="project" value="UniProtKB-SubCell"/>
</dbReference>
<feature type="transmembrane region" description="Helical" evidence="12">
    <location>
        <begin position="485"/>
        <end position="512"/>
    </location>
</feature>
<dbReference type="InterPro" id="IPR044746">
    <property type="entry name" value="ABCC_6TM_D1"/>
</dbReference>
<accession>A0A7R8A5I1</accession>
<evidence type="ECO:0000256" key="10">
    <source>
        <dbReference type="ARBA" id="ARBA00023180"/>
    </source>
</evidence>
<dbReference type="CDD" id="cd18579">
    <property type="entry name" value="ABC_6TM_ABCC_D1"/>
    <property type="match status" value="1"/>
</dbReference>
<feature type="domain" description="ABC transporter" evidence="13">
    <location>
        <begin position="1202"/>
        <end position="1434"/>
    </location>
</feature>
<keyword evidence="6" id="KW-0547">Nucleotide-binding</keyword>
<evidence type="ECO:0000259" key="14">
    <source>
        <dbReference type="PROSITE" id="PS50929"/>
    </source>
</evidence>